<keyword evidence="1" id="KW-0472">Membrane</keyword>
<comment type="caution">
    <text evidence="2">The sequence shown here is derived from an EMBL/GenBank/DDBJ whole genome shotgun (WGS) entry which is preliminary data.</text>
</comment>
<evidence type="ECO:0000313" key="3">
    <source>
        <dbReference type="Proteomes" id="UP000478052"/>
    </source>
</evidence>
<evidence type="ECO:0000256" key="1">
    <source>
        <dbReference type="SAM" id="Phobius"/>
    </source>
</evidence>
<keyword evidence="3" id="KW-1185">Reference proteome</keyword>
<reference evidence="2 3" key="1">
    <citation type="submission" date="2019-08" db="EMBL/GenBank/DDBJ databases">
        <title>Whole genome of Aphis craccivora.</title>
        <authorList>
            <person name="Voronova N.V."/>
            <person name="Shulinski R.S."/>
            <person name="Bandarenka Y.V."/>
            <person name="Zhorov D.G."/>
            <person name="Warner D."/>
        </authorList>
    </citation>
    <scope>NUCLEOTIDE SEQUENCE [LARGE SCALE GENOMIC DNA]</scope>
    <source>
        <strain evidence="2">180601</strain>
        <tissue evidence="2">Whole Body</tissue>
    </source>
</reference>
<dbReference type="EMBL" id="VUJU01001316">
    <property type="protein sequence ID" value="KAF0765838.1"/>
    <property type="molecule type" value="Genomic_DNA"/>
</dbReference>
<keyword evidence="1" id="KW-1133">Transmembrane helix</keyword>
<sequence>MVLNLKSHMISYIWTDEHPFRSNENKHHPNDFSKIKELSMLIFILFGSIYICEQTFFHLNYAKFLERSHSGEADWFSMIYQD</sequence>
<name>A0A6G0Z5L0_APHCR</name>
<gene>
    <name evidence="2" type="ORF">FWK35_00007761</name>
</gene>
<feature type="transmembrane region" description="Helical" evidence="1">
    <location>
        <begin position="38"/>
        <end position="59"/>
    </location>
</feature>
<evidence type="ECO:0000313" key="2">
    <source>
        <dbReference type="EMBL" id="KAF0765838.1"/>
    </source>
</evidence>
<keyword evidence="1" id="KW-0812">Transmembrane</keyword>
<dbReference type="Proteomes" id="UP000478052">
    <property type="component" value="Unassembled WGS sequence"/>
</dbReference>
<dbReference type="AlphaFoldDB" id="A0A6G0Z5L0"/>
<proteinExistence type="predicted"/>
<protein>
    <submittedName>
        <fullName evidence="2">Dimer Tnp hAT domain-containing protein</fullName>
    </submittedName>
</protein>
<organism evidence="2 3">
    <name type="scientific">Aphis craccivora</name>
    <name type="common">Cowpea aphid</name>
    <dbReference type="NCBI Taxonomy" id="307492"/>
    <lineage>
        <taxon>Eukaryota</taxon>
        <taxon>Metazoa</taxon>
        <taxon>Ecdysozoa</taxon>
        <taxon>Arthropoda</taxon>
        <taxon>Hexapoda</taxon>
        <taxon>Insecta</taxon>
        <taxon>Pterygota</taxon>
        <taxon>Neoptera</taxon>
        <taxon>Paraneoptera</taxon>
        <taxon>Hemiptera</taxon>
        <taxon>Sternorrhyncha</taxon>
        <taxon>Aphidomorpha</taxon>
        <taxon>Aphidoidea</taxon>
        <taxon>Aphididae</taxon>
        <taxon>Aphidini</taxon>
        <taxon>Aphis</taxon>
        <taxon>Aphis</taxon>
    </lineage>
</organism>
<accession>A0A6G0Z5L0</accession>